<dbReference type="PANTHER" id="PTHR42714:SF2">
    <property type="entry name" value="TRNA MODIFICATION GTPASE GTPBP3, MITOCHONDRIAL"/>
    <property type="match status" value="1"/>
</dbReference>
<feature type="binding site" evidence="7">
    <location>
        <position position="251"/>
    </location>
    <ligand>
        <name>Mg(2+)</name>
        <dbReference type="ChEBI" id="CHEBI:18420"/>
    </ligand>
</feature>
<dbReference type="Pfam" id="PF10396">
    <property type="entry name" value="TrmE_N"/>
    <property type="match status" value="1"/>
</dbReference>
<keyword evidence="7" id="KW-0963">Cytoplasm</keyword>
<dbReference type="InterPro" id="IPR027266">
    <property type="entry name" value="TrmE/GcvT-like"/>
</dbReference>
<dbReference type="SUPFAM" id="SSF52540">
    <property type="entry name" value="P-loop containing nucleoside triphosphate hydrolases"/>
    <property type="match status" value="1"/>
</dbReference>
<comment type="function">
    <text evidence="7">Exhibits a very high intrinsic GTPase hydrolysis rate. Involved in the addition of a carboxymethylaminomethyl (cmnm) group at the wobble position (U34) of certain tRNAs, forming tRNA-cmnm(5)s(2)U34.</text>
</comment>
<dbReference type="Pfam" id="PF12631">
    <property type="entry name" value="MnmE_helical"/>
    <property type="match status" value="1"/>
</dbReference>
<dbReference type="InterPro" id="IPR031168">
    <property type="entry name" value="G_TrmE"/>
</dbReference>
<dbReference type="Pfam" id="PF01926">
    <property type="entry name" value="MMR_HSR1"/>
    <property type="match status" value="1"/>
</dbReference>
<feature type="domain" description="TrmE-type G" evidence="9">
    <location>
        <begin position="216"/>
        <end position="357"/>
    </location>
</feature>
<dbReference type="Gene3D" id="3.40.50.300">
    <property type="entry name" value="P-loop containing nucleotide triphosphate hydrolases"/>
    <property type="match status" value="1"/>
</dbReference>
<evidence type="ECO:0000256" key="6">
    <source>
        <dbReference type="ARBA" id="ARBA00023134"/>
    </source>
</evidence>
<protein>
    <recommendedName>
        <fullName evidence="7">tRNA modification GTPase MnmE</fullName>
        <ecNumber evidence="7">3.6.-.-</ecNumber>
    </recommendedName>
</protein>
<reference evidence="10 11" key="1">
    <citation type="submission" date="2016-11" db="EMBL/GenBank/DDBJ databases">
        <title>Sphingorhabdus sp. LPB0140, isolated from marine environment.</title>
        <authorList>
            <person name="Kim E."/>
            <person name="Yi H."/>
        </authorList>
    </citation>
    <scope>NUCLEOTIDE SEQUENCE [LARGE SCALE GENOMIC DNA]</scope>
    <source>
        <strain evidence="10 11">LPB0140</strain>
    </source>
</reference>
<dbReference type="InterPro" id="IPR018948">
    <property type="entry name" value="GTP-bd_TrmE_N"/>
</dbReference>
<dbReference type="PROSITE" id="PS51709">
    <property type="entry name" value="G_TRME"/>
    <property type="match status" value="1"/>
</dbReference>
<keyword evidence="2 7" id="KW-0819">tRNA processing</keyword>
<keyword evidence="6 7" id="KW-0342">GTP-binding</keyword>
<name>A0A1L3JE98_9SPHN</name>
<comment type="subcellular location">
    <subcellularLocation>
        <location evidence="7">Cytoplasm</location>
    </subcellularLocation>
</comment>
<dbReference type="KEGG" id="sphl:LPB140_01725"/>
<evidence type="ECO:0000256" key="3">
    <source>
        <dbReference type="ARBA" id="ARBA00022741"/>
    </source>
</evidence>
<sequence length="430" mass="46776">MHEDTIFALSSGSLPAALAIVRISGPSALKAVQTLAGRVPPPRRASLCNIYNPVDEGLLDQAIIIIFNGPDTATGEDLAELHLHGGKAVVRAVEAVLSDIDGLRHAEAGEFTRRAFMNGRMDLNEADGLADLLSAETEYQRRAAINMAMGHFGQQIYNWQEEILKLSALVEAELDFSDEDDVDDNNIIQMQQMLEKLSSSIEKIANQPTTNKLQEGINVVLAGPPNIGKSTLLNALVGRDAAIVSDIAGTTRDVIDVAVAIDGVAFRFLDTAGLRELSDDPIEKIGIDRARAAFELADIILWLGEEGEGPVHPQLVEIDAKADLSDIQRKSEIAIQVSAKTHIGIDILRQKLLSLSTILLPPLDGYALNQRQKTLLDQANLYLADAILSHDWIIIGENLRLVRGCFDKLTGQSHVEDMLDTLFGRFCIGK</sequence>
<keyword evidence="5 7" id="KW-0630">Potassium</keyword>
<evidence type="ECO:0000259" key="9">
    <source>
        <dbReference type="PROSITE" id="PS51709"/>
    </source>
</evidence>
<evidence type="ECO:0000256" key="8">
    <source>
        <dbReference type="RuleBase" id="RU003313"/>
    </source>
</evidence>
<dbReference type="InterPro" id="IPR006073">
    <property type="entry name" value="GTP-bd"/>
</dbReference>
<dbReference type="SUPFAM" id="SSF116878">
    <property type="entry name" value="TrmE connector domain"/>
    <property type="match status" value="1"/>
</dbReference>
<feature type="binding site" evidence="7">
    <location>
        <position position="430"/>
    </location>
    <ligand>
        <name>(6S)-5-formyl-5,6,7,8-tetrahydrofolate</name>
        <dbReference type="ChEBI" id="CHEBI:57457"/>
    </ligand>
</feature>
<dbReference type="HAMAP" id="MF_00379">
    <property type="entry name" value="GTPase_MnmE"/>
    <property type="match status" value="1"/>
</dbReference>
<keyword evidence="11" id="KW-1185">Reference proteome</keyword>
<dbReference type="STRING" id="1913578.LPB140_01725"/>
<keyword evidence="7" id="KW-0460">Magnesium</keyword>
<evidence type="ECO:0000256" key="7">
    <source>
        <dbReference type="HAMAP-Rule" id="MF_00379"/>
    </source>
</evidence>
<dbReference type="InterPro" id="IPR025867">
    <property type="entry name" value="MnmE_helical"/>
</dbReference>
<accession>A0A1L3JE98</accession>
<dbReference type="InterPro" id="IPR027368">
    <property type="entry name" value="MnmE_dom2"/>
</dbReference>
<dbReference type="AlphaFoldDB" id="A0A1L3JE98"/>
<dbReference type="EMBL" id="CP018154">
    <property type="protein sequence ID" value="APG63468.1"/>
    <property type="molecule type" value="Genomic_DNA"/>
</dbReference>
<dbReference type="Gene3D" id="1.20.120.430">
    <property type="entry name" value="tRNA modification GTPase MnmE domain 2"/>
    <property type="match status" value="1"/>
</dbReference>
<dbReference type="SUPFAM" id="SSF103025">
    <property type="entry name" value="Folate-binding domain"/>
    <property type="match status" value="1"/>
</dbReference>
<feature type="binding site" evidence="7">
    <location>
        <begin position="245"/>
        <end position="251"/>
    </location>
    <ligand>
        <name>GTP</name>
        <dbReference type="ChEBI" id="CHEBI:37565"/>
    </ligand>
</feature>
<organism evidence="10 11">
    <name type="scientific">Sphingorhabdus lutea</name>
    <dbReference type="NCBI Taxonomy" id="1913578"/>
    <lineage>
        <taxon>Bacteria</taxon>
        <taxon>Pseudomonadati</taxon>
        <taxon>Pseudomonadota</taxon>
        <taxon>Alphaproteobacteria</taxon>
        <taxon>Sphingomonadales</taxon>
        <taxon>Sphingomonadaceae</taxon>
        <taxon>Sphingorhabdus</taxon>
    </lineage>
</organism>
<dbReference type="PANTHER" id="PTHR42714">
    <property type="entry name" value="TRNA MODIFICATION GTPASE GTPBP3"/>
    <property type="match status" value="1"/>
</dbReference>
<dbReference type="InterPro" id="IPR004520">
    <property type="entry name" value="GTPase_MnmE"/>
</dbReference>
<evidence type="ECO:0000256" key="5">
    <source>
        <dbReference type="ARBA" id="ARBA00022958"/>
    </source>
</evidence>
<gene>
    <name evidence="7" type="primary">mnmE</name>
    <name evidence="7" type="synonym">trmE</name>
    <name evidence="10" type="ORF">LPB140_01725</name>
</gene>
<comment type="similarity">
    <text evidence="1 7 8">Belongs to the TRAFAC class TrmE-Era-EngA-EngB-Septin-like GTPase superfamily. TrmE GTPase family.</text>
</comment>
<dbReference type="Proteomes" id="UP000242561">
    <property type="component" value="Chromosome"/>
</dbReference>
<feature type="binding site" evidence="7">
    <location>
        <position position="80"/>
    </location>
    <ligand>
        <name>(6S)-5-formyl-5,6,7,8-tetrahydrofolate</name>
        <dbReference type="ChEBI" id="CHEBI:57457"/>
    </ligand>
</feature>
<dbReference type="GO" id="GO:0005737">
    <property type="term" value="C:cytoplasm"/>
    <property type="evidence" value="ECO:0007669"/>
    <property type="project" value="UniProtKB-SubCell"/>
</dbReference>
<dbReference type="OrthoDB" id="9805918at2"/>
<evidence type="ECO:0000313" key="10">
    <source>
        <dbReference type="EMBL" id="APG63468.1"/>
    </source>
</evidence>
<evidence type="ECO:0000256" key="2">
    <source>
        <dbReference type="ARBA" id="ARBA00022694"/>
    </source>
</evidence>
<dbReference type="Gene3D" id="3.30.1360.120">
    <property type="entry name" value="Probable tRNA modification gtpase trme, domain 1"/>
    <property type="match status" value="1"/>
</dbReference>
<dbReference type="RefSeq" id="WP_072560118.1">
    <property type="nucleotide sequence ID" value="NZ_CP018154.1"/>
</dbReference>
<feature type="binding site" evidence="7">
    <location>
        <position position="247"/>
    </location>
    <ligand>
        <name>K(+)</name>
        <dbReference type="ChEBI" id="CHEBI:29103"/>
    </ligand>
</feature>
<evidence type="ECO:0000256" key="4">
    <source>
        <dbReference type="ARBA" id="ARBA00022801"/>
    </source>
</evidence>
<dbReference type="NCBIfam" id="NF003661">
    <property type="entry name" value="PRK05291.1-3"/>
    <property type="match status" value="1"/>
</dbReference>
<evidence type="ECO:0000313" key="11">
    <source>
        <dbReference type="Proteomes" id="UP000242561"/>
    </source>
</evidence>
<dbReference type="NCBIfam" id="TIGR00450">
    <property type="entry name" value="mnmE_trmE_thdF"/>
    <property type="match status" value="1"/>
</dbReference>
<dbReference type="GO" id="GO:0030488">
    <property type="term" value="P:tRNA methylation"/>
    <property type="evidence" value="ECO:0007669"/>
    <property type="project" value="TreeGrafter"/>
</dbReference>
<dbReference type="CDD" id="cd14858">
    <property type="entry name" value="TrmE_N"/>
    <property type="match status" value="1"/>
</dbReference>
<feature type="binding site" evidence="7">
    <location>
        <position position="120"/>
    </location>
    <ligand>
        <name>(6S)-5-formyl-5,6,7,8-tetrahydrofolate</name>
        <dbReference type="ChEBI" id="CHEBI:57457"/>
    </ligand>
</feature>
<dbReference type="EC" id="3.6.-.-" evidence="7"/>
<keyword evidence="4 7" id="KW-0378">Hydrolase</keyword>
<feature type="binding site" evidence="7">
    <location>
        <position position="230"/>
    </location>
    <ligand>
        <name>Mg(2+)</name>
        <dbReference type="ChEBI" id="CHEBI:18420"/>
    </ligand>
</feature>
<feature type="binding site" evidence="7">
    <location>
        <position position="245"/>
    </location>
    <ligand>
        <name>K(+)</name>
        <dbReference type="ChEBI" id="CHEBI:29103"/>
    </ligand>
</feature>
<evidence type="ECO:0000256" key="1">
    <source>
        <dbReference type="ARBA" id="ARBA00011043"/>
    </source>
</evidence>
<comment type="cofactor">
    <cofactor evidence="7">
        <name>K(+)</name>
        <dbReference type="ChEBI" id="CHEBI:29103"/>
    </cofactor>
    <text evidence="7">Binds 1 potassium ion per subunit.</text>
</comment>
<feature type="binding site" evidence="7">
    <location>
        <position position="22"/>
    </location>
    <ligand>
        <name>(6S)-5-formyl-5,6,7,8-tetrahydrofolate</name>
        <dbReference type="ChEBI" id="CHEBI:57457"/>
    </ligand>
</feature>
<dbReference type="CDD" id="cd04164">
    <property type="entry name" value="trmE"/>
    <property type="match status" value="1"/>
</dbReference>
<dbReference type="InterPro" id="IPR005225">
    <property type="entry name" value="Small_GTP-bd"/>
</dbReference>
<proteinExistence type="inferred from homology"/>
<dbReference type="GO" id="GO:0003924">
    <property type="term" value="F:GTPase activity"/>
    <property type="evidence" value="ECO:0007669"/>
    <property type="project" value="UniProtKB-UniRule"/>
</dbReference>
<dbReference type="GO" id="GO:0005525">
    <property type="term" value="F:GTP binding"/>
    <property type="evidence" value="ECO:0007669"/>
    <property type="project" value="UniProtKB-UniRule"/>
</dbReference>
<feature type="binding site" evidence="7">
    <location>
        <position position="250"/>
    </location>
    <ligand>
        <name>K(+)</name>
        <dbReference type="ChEBI" id="CHEBI:29103"/>
    </ligand>
</feature>
<keyword evidence="3 7" id="KW-0547">Nucleotide-binding</keyword>
<comment type="subunit">
    <text evidence="7">Homodimer. Heterotetramer of two MnmE and two MnmG subunits.</text>
</comment>
<dbReference type="GO" id="GO:0046872">
    <property type="term" value="F:metal ion binding"/>
    <property type="evidence" value="ECO:0007669"/>
    <property type="project" value="UniProtKB-KW"/>
</dbReference>
<comment type="caution">
    <text evidence="7">Lacks conserved residue(s) required for the propagation of feature annotation.</text>
</comment>
<dbReference type="GO" id="GO:0002098">
    <property type="term" value="P:tRNA wobble uridine modification"/>
    <property type="evidence" value="ECO:0007669"/>
    <property type="project" value="TreeGrafter"/>
</dbReference>
<feature type="binding site" evidence="7">
    <location>
        <position position="226"/>
    </location>
    <ligand>
        <name>K(+)</name>
        <dbReference type="ChEBI" id="CHEBI:29103"/>
    </ligand>
</feature>
<dbReference type="NCBIfam" id="TIGR00231">
    <property type="entry name" value="small_GTP"/>
    <property type="match status" value="1"/>
</dbReference>
<keyword evidence="7" id="KW-0479">Metal-binding</keyword>
<dbReference type="InterPro" id="IPR027417">
    <property type="entry name" value="P-loop_NTPase"/>
</dbReference>
<dbReference type="FunFam" id="3.30.1360.120:FF:000007">
    <property type="entry name" value="tRNA modification GTPase GTPBP3, mitochondrial"/>
    <property type="match status" value="1"/>
</dbReference>
<feature type="binding site" evidence="7">
    <location>
        <begin position="270"/>
        <end position="273"/>
    </location>
    <ligand>
        <name>GTP</name>
        <dbReference type="ChEBI" id="CHEBI:37565"/>
    </ligand>
</feature>